<dbReference type="InterPro" id="IPR029903">
    <property type="entry name" value="RmlD-like-bd"/>
</dbReference>
<dbReference type="PANTHER" id="PTHR10491:SF4">
    <property type="entry name" value="METHIONINE ADENOSYLTRANSFERASE 2 SUBUNIT BETA"/>
    <property type="match status" value="1"/>
</dbReference>
<dbReference type="PANTHER" id="PTHR10491">
    <property type="entry name" value="DTDP-4-DEHYDRORHAMNOSE REDUCTASE"/>
    <property type="match status" value="1"/>
</dbReference>
<dbReference type="Pfam" id="PF04321">
    <property type="entry name" value="RmlD_sub_bind"/>
    <property type="match status" value="1"/>
</dbReference>
<sequence length="301" mass="30732">MSTRIHLVGAAGQLGAAFAARTPADVDLVRYTSTDLDVTDAAQVRSALAELRPGETVVNAAAYTDVDGAQEDAAGAYAVNADGPGHLAAATAAAGARLVHVSTDYVFAPPPGQSAPLEPGDLDPAATPATVYGASKLAGERAARAADPSTTVVRTAWVYTGGLDSPDFVGTMRRLEAARPELSVVDDQRGSPTHVGDLADGLWELVGQVGEADDRTAGAVLHAAGGGEATWYDLACAVFAEIGADPARVHPCTTADFPRPAPRPAFSVLSGRSWAAAGLTPLPHWRGALSAALAPDARLLR</sequence>
<comment type="pathway">
    <text evidence="2">Carbohydrate biosynthesis; dTDP-L-rhamnose biosynthesis.</text>
</comment>
<dbReference type="NCBIfam" id="TIGR01214">
    <property type="entry name" value="rmlD"/>
    <property type="match status" value="1"/>
</dbReference>
<gene>
    <name evidence="4" type="primary">rfbD</name>
    <name evidence="4" type="ORF">GCM10023217_18080</name>
</gene>
<keyword evidence="2" id="KW-0560">Oxidoreductase</keyword>
<evidence type="ECO:0000256" key="2">
    <source>
        <dbReference type="RuleBase" id="RU364082"/>
    </source>
</evidence>
<comment type="similarity">
    <text evidence="1 2">Belongs to the dTDP-4-dehydrorhamnose reductase family.</text>
</comment>
<organism evidence="4 5">
    <name type="scientific">Gordonia alkaliphila</name>
    <dbReference type="NCBI Taxonomy" id="1053547"/>
    <lineage>
        <taxon>Bacteria</taxon>
        <taxon>Bacillati</taxon>
        <taxon>Actinomycetota</taxon>
        <taxon>Actinomycetes</taxon>
        <taxon>Mycobacteriales</taxon>
        <taxon>Gordoniaceae</taxon>
        <taxon>Gordonia</taxon>
    </lineage>
</organism>
<dbReference type="SUPFAM" id="SSF51735">
    <property type="entry name" value="NAD(P)-binding Rossmann-fold domains"/>
    <property type="match status" value="1"/>
</dbReference>
<protein>
    <recommendedName>
        <fullName evidence="2">dTDP-4-dehydrorhamnose reductase</fullName>
        <ecNumber evidence="2">1.1.1.133</ecNumber>
    </recommendedName>
</protein>
<evidence type="ECO:0000313" key="5">
    <source>
        <dbReference type="Proteomes" id="UP001500822"/>
    </source>
</evidence>
<dbReference type="CDD" id="cd05254">
    <property type="entry name" value="dTDP_HR_like_SDR_e"/>
    <property type="match status" value="1"/>
</dbReference>
<dbReference type="InterPro" id="IPR036291">
    <property type="entry name" value="NAD(P)-bd_dom_sf"/>
</dbReference>
<comment type="function">
    <text evidence="2">Catalyzes the reduction of dTDP-6-deoxy-L-lyxo-4-hexulose to yield dTDP-L-rhamnose.</text>
</comment>
<proteinExistence type="inferred from homology"/>
<dbReference type="EC" id="1.1.1.133" evidence="2"/>
<dbReference type="Gene3D" id="3.90.25.10">
    <property type="entry name" value="UDP-galactose 4-epimerase, domain 1"/>
    <property type="match status" value="1"/>
</dbReference>
<evidence type="ECO:0000313" key="4">
    <source>
        <dbReference type="EMBL" id="GAA4748344.1"/>
    </source>
</evidence>
<evidence type="ECO:0000256" key="1">
    <source>
        <dbReference type="ARBA" id="ARBA00010944"/>
    </source>
</evidence>
<evidence type="ECO:0000259" key="3">
    <source>
        <dbReference type="Pfam" id="PF04321"/>
    </source>
</evidence>
<accession>A0ABP8Z716</accession>
<name>A0ABP8Z716_9ACTN</name>
<feature type="domain" description="RmlD-like substrate binding" evidence="3">
    <location>
        <begin position="4"/>
        <end position="294"/>
    </location>
</feature>
<dbReference type="Gene3D" id="3.40.50.720">
    <property type="entry name" value="NAD(P)-binding Rossmann-like Domain"/>
    <property type="match status" value="1"/>
</dbReference>
<dbReference type="EMBL" id="BAABIE010000007">
    <property type="protein sequence ID" value="GAA4748344.1"/>
    <property type="molecule type" value="Genomic_DNA"/>
</dbReference>
<dbReference type="Proteomes" id="UP001500822">
    <property type="component" value="Unassembled WGS sequence"/>
</dbReference>
<keyword evidence="5" id="KW-1185">Reference proteome</keyword>
<reference evidence="5" key="1">
    <citation type="journal article" date="2019" name="Int. J. Syst. Evol. Microbiol.">
        <title>The Global Catalogue of Microorganisms (GCM) 10K type strain sequencing project: providing services to taxonomists for standard genome sequencing and annotation.</title>
        <authorList>
            <consortium name="The Broad Institute Genomics Platform"/>
            <consortium name="The Broad Institute Genome Sequencing Center for Infectious Disease"/>
            <person name="Wu L."/>
            <person name="Ma J."/>
        </authorList>
    </citation>
    <scope>NUCLEOTIDE SEQUENCE [LARGE SCALE GENOMIC DNA]</scope>
    <source>
        <strain evidence="5">JCM 18077</strain>
    </source>
</reference>
<comment type="caution">
    <text evidence="4">The sequence shown here is derived from an EMBL/GenBank/DDBJ whole genome shotgun (WGS) entry which is preliminary data.</text>
</comment>
<keyword evidence="2" id="KW-0521">NADP</keyword>
<dbReference type="InterPro" id="IPR005913">
    <property type="entry name" value="dTDP_dehydrorham_reduct"/>
</dbReference>